<dbReference type="PaxDb" id="39947-A0A0N7KLK2"/>
<keyword evidence="3" id="KW-1185">Reference proteome</keyword>
<dbReference type="Proteomes" id="UP000059680">
    <property type="component" value="Chromosome 6"/>
</dbReference>
<evidence type="ECO:0000313" key="3">
    <source>
        <dbReference type="Proteomes" id="UP000059680"/>
    </source>
</evidence>
<dbReference type="InParanoid" id="A0A0N7KLK2"/>
<evidence type="ECO:0000313" key="2">
    <source>
        <dbReference type="EMBL" id="BAS96249.1"/>
    </source>
</evidence>
<reference evidence="2 3" key="3">
    <citation type="journal article" date="2013" name="Rice">
        <title>Improvement of the Oryza sativa Nipponbare reference genome using next generation sequence and optical map data.</title>
        <authorList>
            <person name="Kawahara Y."/>
            <person name="de la Bastide M."/>
            <person name="Hamilton J.P."/>
            <person name="Kanamori H."/>
            <person name="McCombie W.R."/>
            <person name="Ouyang S."/>
            <person name="Schwartz D.C."/>
            <person name="Tanaka T."/>
            <person name="Wu J."/>
            <person name="Zhou S."/>
            <person name="Childs K.L."/>
            <person name="Davidson R.M."/>
            <person name="Lin H."/>
            <person name="Quesada-Ocampo L."/>
            <person name="Vaillancourt B."/>
            <person name="Sakai H."/>
            <person name="Lee S.S."/>
            <person name="Kim J."/>
            <person name="Numa H."/>
            <person name="Itoh T."/>
            <person name="Buell C.R."/>
            <person name="Matsumoto T."/>
        </authorList>
    </citation>
    <scope>NUCLEOTIDE SEQUENCE [LARGE SCALE GENOMIC DNA]</scope>
    <source>
        <strain evidence="3">cv. Nipponbare</strain>
    </source>
</reference>
<reference evidence="3" key="1">
    <citation type="journal article" date="2005" name="Nature">
        <title>The map-based sequence of the rice genome.</title>
        <authorList>
            <consortium name="International rice genome sequencing project (IRGSP)"/>
            <person name="Matsumoto T."/>
            <person name="Wu J."/>
            <person name="Kanamori H."/>
            <person name="Katayose Y."/>
            <person name="Fujisawa M."/>
            <person name="Namiki N."/>
            <person name="Mizuno H."/>
            <person name="Yamamoto K."/>
            <person name="Antonio B.A."/>
            <person name="Baba T."/>
            <person name="Sakata K."/>
            <person name="Nagamura Y."/>
            <person name="Aoki H."/>
            <person name="Arikawa K."/>
            <person name="Arita K."/>
            <person name="Bito T."/>
            <person name="Chiden Y."/>
            <person name="Fujitsuka N."/>
            <person name="Fukunaka R."/>
            <person name="Hamada M."/>
            <person name="Harada C."/>
            <person name="Hayashi A."/>
            <person name="Hijishita S."/>
            <person name="Honda M."/>
            <person name="Hosokawa S."/>
            <person name="Ichikawa Y."/>
            <person name="Idonuma A."/>
            <person name="Iijima M."/>
            <person name="Ikeda M."/>
            <person name="Ikeno M."/>
            <person name="Ito K."/>
            <person name="Ito S."/>
            <person name="Ito T."/>
            <person name="Ito Y."/>
            <person name="Ito Y."/>
            <person name="Iwabuchi A."/>
            <person name="Kamiya K."/>
            <person name="Karasawa W."/>
            <person name="Kurita K."/>
            <person name="Katagiri S."/>
            <person name="Kikuta A."/>
            <person name="Kobayashi H."/>
            <person name="Kobayashi N."/>
            <person name="Machita K."/>
            <person name="Maehara T."/>
            <person name="Masukawa M."/>
            <person name="Mizubayashi T."/>
            <person name="Mukai Y."/>
            <person name="Nagasaki H."/>
            <person name="Nagata Y."/>
            <person name="Naito S."/>
            <person name="Nakashima M."/>
            <person name="Nakama Y."/>
            <person name="Nakamichi Y."/>
            <person name="Nakamura M."/>
            <person name="Meguro A."/>
            <person name="Negishi M."/>
            <person name="Ohta I."/>
            <person name="Ohta T."/>
            <person name="Okamoto M."/>
            <person name="Ono N."/>
            <person name="Saji S."/>
            <person name="Sakaguchi M."/>
            <person name="Sakai K."/>
            <person name="Shibata M."/>
            <person name="Shimokawa T."/>
            <person name="Song J."/>
            <person name="Takazaki Y."/>
            <person name="Terasawa K."/>
            <person name="Tsugane M."/>
            <person name="Tsuji K."/>
            <person name="Ueda S."/>
            <person name="Waki K."/>
            <person name="Yamagata H."/>
            <person name="Yamamoto M."/>
            <person name="Yamamoto S."/>
            <person name="Yamane H."/>
            <person name="Yoshiki S."/>
            <person name="Yoshihara R."/>
            <person name="Yukawa K."/>
            <person name="Zhong H."/>
            <person name="Yano M."/>
            <person name="Yuan Q."/>
            <person name="Ouyang S."/>
            <person name="Liu J."/>
            <person name="Jones K.M."/>
            <person name="Gansberger K."/>
            <person name="Moffat K."/>
            <person name="Hill J."/>
            <person name="Bera J."/>
            <person name="Fadrosh D."/>
            <person name="Jin S."/>
            <person name="Johri S."/>
            <person name="Kim M."/>
            <person name="Overton L."/>
            <person name="Reardon M."/>
            <person name="Tsitrin T."/>
            <person name="Vuong H."/>
            <person name="Weaver B."/>
            <person name="Ciecko A."/>
            <person name="Tallon L."/>
            <person name="Jackson J."/>
            <person name="Pai G."/>
            <person name="Aken S.V."/>
            <person name="Utterback T."/>
            <person name="Reidmuller S."/>
            <person name="Feldblyum T."/>
            <person name="Hsiao J."/>
            <person name="Zismann V."/>
            <person name="Iobst S."/>
            <person name="de Vazeille A.R."/>
            <person name="Buell C.R."/>
            <person name="Ying K."/>
            <person name="Li Y."/>
            <person name="Lu T."/>
            <person name="Huang Y."/>
            <person name="Zhao Q."/>
            <person name="Feng Q."/>
            <person name="Zhang L."/>
            <person name="Zhu J."/>
            <person name="Weng Q."/>
            <person name="Mu J."/>
            <person name="Lu Y."/>
            <person name="Fan D."/>
            <person name="Liu Y."/>
            <person name="Guan J."/>
            <person name="Zhang Y."/>
            <person name="Yu S."/>
            <person name="Liu X."/>
            <person name="Zhang Y."/>
            <person name="Hong G."/>
            <person name="Han B."/>
            <person name="Choisne N."/>
            <person name="Demange N."/>
            <person name="Orjeda G."/>
            <person name="Samain S."/>
            <person name="Cattolico L."/>
            <person name="Pelletier E."/>
            <person name="Couloux A."/>
            <person name="Segurens B."/>
            <person name="Wincker P."/>
            <person name="D'Hont A."/>
            <person name="Scarpelli C."/>
            <person name="Weissenbach J."/>
            <person name="Salanoubat M."/>
            <person name="Quetier F."/>
            <person name="Yu Y."/>
            <person name="Kim H.R."/>
            <person name="Rambo T."/>
            <person name="Currie J."/>
            <person name="Collura K."/>
            <person name="Luo M."/>
            <person name="Yang T."/>
            <person name="Ammiraju J.S.S."/>
            <person name="Engler F."/>
            <person name="Soderlund C."/>
            <person name="Wing R.A."/>
            <person name="Palmer L.E."/>
            <person name="de la Bastide M."/>
            <person name="Spiegel L."/>
            <person name="Nascimento L."/>
            <person name="Zutavern T."/>
            <person name="O'Shaughnessy A."/>
            <person name="Dike S."/>
            <person name="Dedhia N."/>
            <person name="Preston R."/>
            <person name="Balija V."/>
            <person name="McCombie W.R."/>
            <person name="Chow T."/>
            <person name="Chen H."/>
            <person name="Chung M."/>
            <person name="Chen C."/>
            <person name="Shaw J."/>
            <person name="Wu H."/>
            <person name="Hsiao K."/>
            <person name="Chao Y."/>
            <person name="Chu M."/>
            <person name="Cheng C."/>
            <person name="Hour A."/>
            <person name="Lee P."/>
            <person name="Lin S."/>
            <person name="Lin Y."/>
            <person name="Liou J."/>
            <person name="Liu S."/>
            <person name="Hsing Y."/>
            <person name="Raghuvanshi S."/>
            <person name="Mohanty A."/>
            <person name="Bharti A.K."/>
            <person name="Gaur A."/>
            <person name="Gupta V."/>
            <person name="Kumar D."/>
            <person name="Ravi V."/>
            <person name="Vij S."/>
            <person name="Kapur A."/>
            <person name="Khurana P."/>
            <person name="Khurana P."/>
            <person name="Khurana J.P."/>
            <person name="Tyagi A.K."/>
            <person name="Gaikwad K."/>
            <person name="Singh A."/>
            <person name="Dalal V."/>
            <person name="Srivastava S."/>
            <person name="Dixit A."/>
            <person name="Pal A.K."/>
            <person name="Ghazi I.A."/>
            <person name="Yadav M."/>
            <person name="Pandit A."/>
            <person name="Bhargava A."/>
            <person name="Sureshbabu K."/>
            <person name="Batra K."/>
            <person name="Sharma T.R."/>
            <person name="Mohapatra T."/>
            <person name="Singh N.K."/>
            <person name="Messing J."/>
            <person name="Nelson A.B."/>
            <person name="Fuks G."/>
            <person name="Kavchok S."/>
            <person name="Keizer G."/>
            <person name="Linton E."/>
            <person name="Llaca V."/>
            <person name="Song R."/>
            <person name="Tanyolac B."/>
            <person name="Young S."/>
            <person name="Ho-Il K."/>
            <person name="Hahn J.H."/>
            <person name="Sangsakoo G."/>
            <person name="Vanavichit A."/>
            <person name="de Mattos Luiz.A.T."/>
            <person name="Zimmer P.D."/>
            <person name="Malone G."/>
            <person name="Dellagostin O."/>
            <person name="de Oliveira A.C."/>
            <person name="Bevan M."/>
            <person name="Bancroft I."/>
            <person name="Minx P."/>
            <person name="Cordum H."/>
            <person name="Wilson R."/>
            <person name="Cheng Z."/>
            <person name="Jin W."/>
            <person name="Jiang J."/>
            <person name="Leong S.A."/>
            <person name="Iwama H."/>
            <person name="Gojobori T."/>
            <person name="Itoh T."/>
            <person name="Niimura Y."/>
            <person name="Fujii Y."/>
            <person name="Habara T."/>
            <person name="Sakai H."/>
            <person name="Sato Y."/>
            <person name="Wilson G."/>
            <person name="Kumar K."/>
            <person name="McCouch S."/>
            <person name="Juretic N."/>
            <person name="Hoen D."/>
            <person name="Wright S."/>
            <person name="Bruskiewich R."/>
            <person name="Bureau T."/>
            <person name="Miyao A."/>
            <person name="Hirochika H."/>
            <person name="Nishikawa T."/>
            <person name="Kadowaki K."/>
            <person name="Sugiura M."/>
            <person name="Burr B."/>
            <person name="Sasaki T."/>
        </authorList>
    </citation>
    <scope>NUCLEOTIDE SEQUENCE [LARGE SCALE GENOMIC DNA]</scope>
    <source>
        <strain evidence="3">cv. Nipponbare</strain>
    </source>
</reference>
<organism evidence="2 3">
    <name type="scientific">Oryza sativa subsp. japonica</name>
    <name type="common">Rice</name>
    <dbReference type="NCBI Taxonomy" id="39947"/>
    <lineage>
        <taxon>Eukaryota</taxon>
        <taxon>Viridiplantae</taxon>
        <taxon>Streptophyta</taxon>
        <taxon>Embryophyta</taxon>
        <taxon>Tracheophyta</taxon>
        <taxon>Spermatophyta</taxon>
        <taxon>Magnoliopsida</taxon>
        <taxon>Liliopsida</taxon>
        <taxon>Poales</taxon>
        <taxon>Poaceae</taxon>
        <taxon>BOP clade</taxon>
        <taxon>Oryzoideae</taxon>
        <taxon>Oryzeae</taxon>
        <taxon>Oryzinae</taxon>
        <taxon>Oryza</taxon>
        <taxon>Oryza sativa</taxon>
    </lineage>
</organism>
<dbReference type="Gramene" id="Os06t0157125-00">
    <property type="protein sequence ID" value="Os06t0157125-00"/>
    <property type="gene ID" value="Os06g0157125"/>
</dbReference>
<feature type="compositionally biased region" description="Basic and acidic residues" evidence="1">
    <location>
        <begin position="75"/>
        <end position="90"/>
    </location>
</feature>
<reference evidence="2 3" key="2">
    <citation type="journal article" date="2013" name="Plant Cell Physiol.">
        <title>Rice Annotation Project Database (RAP-DB): an integrative and interactive database for rice genomics.</title>
        <authorList>
            <person name="Sakai H."/>
            <person name="Lee S.S."/>
            <person name="Tanaka T."/>
            <person name="Numa H."/>
            <person name="Kim J."/>
            <person name="Kawahara Y."/>
            <person name="Wakimoto H."/>
            <person name="Yang C.C."/>
            <person name="Iwamoto M."/>
            <person name="Abe T."/>
            <person name="Yamada Y."/>
            <person name="Muto A."/>
            <person name="Inokuchi H."/>
            <person name="Ikemura T."/>
            <person name="Matsumoto T."/>
            <person name="Sasaki T."/>
            <person name="Itoh T."/>
        </authorList>
    </citation>
    <scope>NUCLEOTIDE SEQUENCE [LARGE SCALE GENOMIC DNA]</scope>
    <source>
        <strain evidence="3">cv. Nipponbare</strain>
    </source>
</reference>
<dbReference type="EMBL" id="AP014962">
    <property type="protein sequence ID" value="BAS96249.1"/>
    <property type="molecule type" value="Genomic_DNA"/>
</dbReference>
<protein>
    <submittedName>
        <fullName evidence="2">Os06g0157125 protein</fullName>
    </submittedName>
</protein>
<dbReference type="AlphaFoldDB" id="A0A0N7KLK2"/>
<proteinExistence type="predicted"/>
<evidence type="ECO:0000256" key="1">
    <source>
        <dbReference type="SAM" id="MobiDB-lite"/>
    </source>
</evidence>
<feature type="region of interest" description="Disordered" evidence="1">
    <location>
        <begin position="67"/>
        <end position="90"/>
    </location>
</feature>
<accession>A0A0N7KLK2</accession>
<gene>
    <name evidence="2" type="ordered locus">Os06g0157125</name>
    <name evidence="2" type="ORF">OSNPB_060157125</name>
</gene>
<name>A0A0N7KLK2_ORYSJ</name>
<sequence length="140" mass="14251">TVVAGVADHVVDAGVEVGVHDAGGLVLGLERGDLGLELIVVVGGEVVELLEAAEAVVVGAGGGAVDGEVDGEAADGEHAGDDDVDGAHGDELLDAVGDGVHDLRRVRARLVRAVPSEQHRIVVVAAELPEHEQRVRQNSE</sequence>
<feature type="non-terminal residue" evidence="2">
    <location>
        <position position="1"/>
    </location>
</feature>